<sequence length="243" mass="26444">MPATQLRRLCAAALLACTLAVLPSMSAAQSVSVPPAVRLNYDFEGVISSPYTGSAELLWQREGNHYTSQLVVRKFGLSLQTWTSKGTLTAQGLEPLRFGSKRLGKDEISANFLRPQGKITFSANTPDATLEAGAQDQLSVFMQLASVVAGEPGQWTAGKTVTFQAVGDRYAENWTFRAGALEPIKVPGGTFPAIKLTHEPTAERSQKLELWYVPSVGYLPLRIRITESNGDFLDLLWASSQKP</sequence>
<organism evidence="2 3">
    <name type="scientific">Rhodoferax saidenbachensis</name>
    <dbReference type="NCBI Taxonomy" id="1484693"/>
    <lineage>
        <taxon>Bacteria</taxon>
        <taxon>Pseudomonadati</taxon>
        <taxon>Pseudomonadota</taxon>
        <taxon>Betaproteobacteria</taxon>
        <taxon>Burkholderiales</taxon>
        <taxon>Comamonadaceae</taxon>
        <taxon>Rhodoferax</taxon>
    </lineage>
</organism>
<feature type="chain" id="PRO_5046039359" description="DUF3108 domain-containing protein" evidence="1">
    <location>
        <begin position="29"/>
        <end position="243"/>
    </location>
</feature>
<dbReference type="RefSeq" id="WP_310342242.1">
    <property type="nucleotide sequence ID" value="NZ_JAVDXO010000004.1"/>
</dbReference>
<reference evidence="2 3" key="1">
    <citation type="submission" date="2023-07" db="EMBL/GenBank/DDBJ databases">
        <title>Sorghum-associated microbial communities from plants grown in Nebraska, USA.</title>
        <authorList>
            <person name="Schachtman D."/>
        </authorList>
    </citation>
    <scope>NUCLEOTIDE SEQUENCE [LARGE SCALE GENOMIC DNA]</scope>
    <source>
        <strain evidence="2 3">BE308</strain>
    </source>
</reference>
<protein>
    <recommendedName>
        <fullName evidence="4">DUF3108 domain-containing protein</fullName>
    </recommendedName>
</protein>
<feature type="signal peptide" evidence="1">
    <location>
        <begin position="1"/>
        <end position="28"/>
    </location>
</feature>
<comment type="caution">
    <text evidence="2">The sequence shown here is derived from an EMBL/GenBank/DDBJ whole genome shotgun (WGS) entry which is preliminary data.</text>
</comment>
<name>A0ABU1ZP86_9BURK</name>
<keyword evidence="1" id="KW-0732">Signal</keyword>
<proteinExistence type="predicted"/>
<dbReference type="InterPro" id="IPR021457">
    <property type="entry name" value="DUF3108"/>
</dbReference>
<accession>A0ABU1ZP86</accession>
<dbReference type="EMBL" id="JAVDXO010000004">
    <property type="protein sequence ID" value="MDR7306761.1"/>
    <property type="molecule type" value="Genomic_DNA"/>
</dbReference>
<evidence type="ECO:0000313" key="3">
    <source>
        <dbReference type="Proteomes" id="UP001268089"/>
    </source>
</evidence>
<keyword evidence="3" id="KW-1185">Reference proteome</keyword>
<gene>
    <name evidence="2" type="ORF">J2X15_002047</name>
</gene>
<evidence type="ECO:0000256" key="1">
    <source>
        <dbReference type="SAM" id="SignalP"/>
    </source>
</evidence>
<dbReference type="Proteomes" id="UP001268089">
    <property type="component" value="Unassembled WGS sequence"/>
</dbReference>
<evidence type="ECO:0008006" key="4">
    <source>
        <dbReference type="Google" id="ProtNLM"/>
    </source>
</evidence>
<evidence type="ECO:0000313" key="2">
    <source>
        <dbReference type="EMBL" id="MDR7306761.1"/>
    </source>
</evidence>
<dbReference type="Pfam" id="PF11306">
    <property type="entry name" value="DUF3108"/>
    <property type="match status" value="1"/>
</dbReference>